<sequence>MLGRNTGKRKLHEVPEHRRVSPGAGAKALAAMRMAAAAAEDDASSEQQARRSAEYIQQARRFERLSGERSRTSSDFAAGFLPSGSMAARALSEIRRPPAMPADVLSTSLLARAMFSTNGQQASTSGNKMAHYEMLQGRIGSALESLLEHHWQNKDRIATDPPPDDVLKRVNCLRPPSSNCIIPGLHAEEVRGLHGGPELLSLLMHHRDGSPSSGDSSRRVSLGTIPEHADAIRSSNDSGSRNPRSSLGQRPEPLMLPSEV</sequence>
<comment type="caution">
    <text evidence="2">The sequence shown here is derived from an EMBL/GenBank/DDBJ whole genome shotgun (WGS) entry which is preliminary data.</text>
</comment>
<dbReference type="Proteomes" id="UP001489004">
    <property type="component" value="Unassembled WGS sequence"/>
</dbReference>
<organism evidence="2 3">
    <name type="scientific">[Myrmecia] bisecta</name>
    <dbReference type="NCBI Taxonomy" id="41462"/>
    <lineage>
        <taxon>Eukaryota</taxon>
        <taxon>Viridiplantae</taxon>
        <taxon>Chlorophyta</taxon>
        <taxon>core chlorophytes</taxon>
        <taxon>Trebouxiophyceae</taxon>
        <taxon>Trebouxiales</taxon>
        <taxon>Trebouxiaceae</taxon>
        <taxon>Myrmecia</taxon>
    </lineage>
</organism>
<name>A0AAW1P734_9CHLO</name>
<feature type="compositionally biased region" description="Basic residues" evidence="1">
    <location>
        <begin position="1"/>
        <end position="11"/>
    </location>
</feature>
<evidence type="ECO:0000313" key="2">
    <source>
        <dbReference type="EMBL" id="KAK9805563.1"/>
    </source>
</evidence>
<dbReference type="AlphaFoldDB" id="A0AAW1P734"/>
<keyword evidence="3" id="KW-1185">Reference proteome</keyword>
<accession>A0AAW1P734</accession>
<feature type="compositionally biased region" description="Low complexity" evidence="1">
    <location>
        <begin position="210"/>
        <end position="221"/>
    </location>
</feature>
<reference evidence="2 3" key="1">
    <citation type="journal article" date="2024" name="Nat. Commun.">
        <title>Phylogenomics reveals the evolutionary origins of lichenization in chlorophyte algae.</title>
        <authorList>
            <person name="Puginier C."/>
            <person name="Libourel C."/>
            <person name="Otte J."/>
            <person name="Skaloud P."/>
            <person name="Haon M."/>
            <person name="Grisel S."/>
            <person name="Petersen M."/>
            <person name="Berrin J.G."/>
            <person name="Delaux P.M."/>
            <person name="Dal Grande F."/>
            <person name="Keller J."/>
        </authorList>
    </citation>
    <scope>NUCLEOTIDE SEQUENCE [LARGE SCALE GENOMIC DNA]</scope>
    <source>
        <strain evidence="2 3">SAG 2043</strain>
    </source>
</reference>
<feature type="region of interest" description="Disordered" evidence="1">
    <location>
        <begin position="204"/>
        <end position="260"/>
    </location>
</feature>
<evidence type="ECO:0000313" key="3">
    <source>
        <dbReference type="Proteomes" id="UP001489004"/>
    </source>
</evidence>
<evidence type="ECO:0000256" key="1">
    <source>
        <dbReference type="SAM" id="MobiDB-lite"/>
    </source>
</evidence>
<gene>
    <name evidence="2" type="ORF">WJX72_005183</name>
</gene>
<dbReference type="EMBL" id="JALJOR010000015">
    <property type="protein sequence ID" value="KAK9805563.1"/>
    <property type="molecule type" value="Genomic_DNA"/>
</dbReference>
<protein>
    <submittedName>
        <fullName evidence="2">Uncharacterized protein</fullName>
    </submittedName>
</protein>
<feature type="compositionally biased region" description="Polar residues" evidence="1">
    <location>
        <begin position="233"/>
        <end position="248"/>
    </location>
</feature>
<feature type="region of interest" description="Disordered" evidence="1">
    <location>
        <begin position="1"/>
        <end position="27"/>
    </location>
</feature>
<proteinExistence type="predicted"/>